<proteinExistence type="predicted"/>
<sequence length="98" mass="11124">AREHYRARVCPVACFSPLSENSRHLLLESGVEFLQDEMKTVAKNRTSAFSVDRVEDFRQAYGSSIWGPILLLALLLNLTKKEDHVSSVVVDTNPYWLS</sequence>
<name>A0AAV4ETS6_9GAST</name>
<comment type="caution">
    <text evidence="1">The sequence shown here is derived from an EMBL/GenBank/DDBJ whole genome shotgun (WGS) entry which is preliminary data.</text>
</comment>
<dbReference type="EMBL" id="BMAT01003878">
    <property type="protein sequence ID" value="GFR64089.1"/>
    <property type="molecule type" value="Genomic_DNA"/>
</dbReference>
<evidence type="ECO:0000313" key="2">
    <source>
        <dbReference type="Proteomes" id="UP000762676"/>
    </source>
</evidence>
<protein>
    <submittedName>
        <fullName evidence="1">Uncharacterized protein</fullName>
    </submittedName>
</protein>
<reference evidence="1 2" key="1">
    <citation type="journal article" date="2021" name="Elife">
        <title>Chloroplast acquisition without the gene transfer in kleptoplastic sea slugs, Plakobranchus ocellatus.</title>
        <authorList>
            <person name="Maeda T."/>
            <person name="Takahashi S."/>
            <person name="Yoshida T."/>
            <person name="Shimamura S."/>
            <person name="Takaki Y."/>
            <person name="Nagai Y."/>
            <person name="Toyoda A."/>
            <person name="Suzuki Y."/>
            <person name="Arimoto A."/>
            <person name="Ishii H."/>
            <person name="Satoh N."/>
            <person name="Nishiyama T."/>
            <person name="Hasebe M."/>
            <person name="Maruyama T."/>
            <person name="Minagawa J."/>
            <person name="Obokata J."/>
            <person name="Shigenobu S."/>
        </authorList>
    </citation>
    <scope>NUCLEOTIDE SEQUENCE [LARGE SCALE GENOMIC DNA]</scope>
</reference>
<feature type="non-terminal residue" evidence="1">
    <location>
        <position position="1"/>
    </location>
</feature>
<gene>
    <name evidence="1" type="ORF">ElyMa_001913200</name>
</gene>
<organism evidence="1 2">
    <name type="scientific">Elysia marginata</name>
    <dbReference type="NCBI Taxonomy" id="1093978"/>
    <lineage>
        <taxon>Eukaryota</taxon>
        <taxon>Metazoa</taxon>
        <taxon>Spiralia</taxon>
        <taxon>Lophotrochozoa</taxon>
        <taxon>Mollusca</taxon>
        <taxon>Gastropoda</taxon>
        <taxon>Heterobranchia</taxon>
        <taxon>Euthyneura</taxon>
        <taxon>Panpulmonata</taxon>
        <taxon>Sacoglossa</taxon>
        <taxon>Placobranchoidea</taxon>
        <taxon>Plakobranchidae</taxon>
        <taxon>Elysia</taxon>
    </lineage>
</organism>
<keyword evidence="2" id="KW-1185">Reference proteome</keyword>
<dbReference type="Proteomes" id="UP000762676">
    <property type="component" value="Unassembled WGS sequence"/>
</dbReference>
<dbReference type="AlphaFoldDB" id="A0AAV4ETS6"/>
<accession>A0AAV4ETS6</accession>
<evidence type="ECO:0000313" key="1">
    <source>
        <dbReference type="EMBL" id="GFR64089.1"/>
    </source>
</evidence>